<dbReference type="VEuPathDB" id="VectorBase:CSON014207"/>
<evidence type="ECO:0000256" key="11">
    <source>
        <dbReference type="ARBA" id="ARBA00024803"/>
    </source>
</evidence>
<evidence type="ECO:0000256" key="3">
    <source>
        <dbReference type="ARBA" id="ARBA00015087"/>
    </source>
</evidence>
<evidence type="ECO:0000256" key="4">
    <source>
        <dbReference type="ARBA" id="ARBA00022475"/>
    </source>
</evidence>
<evidence type="ECO:0000256" key="6">
    <source>
        <dbReference type="ARBA" id="ARBA00022989"/>
    </source>
</evidence>
<accession>A0A336M9W9</accession>
<feature type="transmembrane region" description="Helical" evidence="12">
    <location>
        <begin position="21"/>
        <end position="46"/>
    </location>
</feature>
<evidence type="ECO:0000256" key="12">
    <source>
        <dbReference type="SAM" id="Phobius"/>
    </source>
</evidence>
<evidence type="ECO:0000256" key="1">
    <source>
        <dbReference type="ARBA" id="ARBA00004272"/>
    </source>
</evidence>
<keyword evidence="5 12" id="KW-0812">Transmembrane</keyword>
<reference evidence="13" key="1">
    <citation type="submission" date="2018-07" db="EMBL/GenBank/DDBJ databases">
        <authorList>
            <person name="Quirk P.G."/>
            <person name="Krulwich T.A."/>
        </authorList>
    </citation>
    <scope>NUCLEOTIDE SEQUENCE</scope>
</reference>
<sequence length="322" mass="38515">MKLFTVHKNPLHISYKHQLCSIATLFVILVAILVIVLPFVLIYTLYRDIWKQDLLIFEQPKVQFSYKYIFSAVLRNEATDNQKLVTCSSFSKYNELTENHQNCNGIKFIDFDHNHDQKTDELRFSFEFDTLPAYFVQSVSVLIQIDSEIESQCKFNVPAMIILEKHYQPQMISSNFTSMEVKLNGNLVSKQRRALVCPFFLRNIKSHFYYNVLDTNSSHIDDYSFEKIQCQLEMNPIFLKFEEENERKFDSKELNFKFELKVDVDDIMIRYQFTLWQIVNQIWIQYVAVLVVFYILGEKIKDYIFRNQYLAAWEVIPWRKLK</sequence>
<dbReference type="AlphaFoldDB" id="A0A336M9W9"/>
<comment type="function">
    <text evidence="11">Transmembrane component of the tectonic-like complex, a complex localized at the transition zone of primary cilia and acting as a barrier that prevents diffusion of transmembrane proteins between the cilia and plasma membranes. Required for ciliogenesis and sonic hedgehog/SHH signaling.</text>
</comment>
<dbReference type="OMA" id="HIIRSWE"/>
<evidence type="ECO:0000256" key="8">
    <source>
        <dbReference type="ARBA" id="ARBA00023136"/>
    </source>
</evidence>
<dbReference type="PANTHER" id="PTHR14605:SF1">
    <property type="entry name" value="TRANSMEMBRANE PROTEIN 231"/>
    <property type="match status" value="1"/>
</dbReference>
<dbReference type="GO" id="GO:0060170">
    <property type="term" value="C:ciliary membrane"/>
    <property type="evidence" value="ECO:0007669"/>
    <property type="project" value="UniProtKB-SubCell"/>
</dbReference>
<gene>
    <name evidence="13" type="primary">CSON014207</name>
</gene>
<dbReference type="EMBL" id="UFQT01000775">
    <property type="protein sequence ID" value="SSX27144.1"/>
    <property type="molecule type" value="Genomic_DNA"/>
</dbReference>
<evidence type="ECO:0000256" key="2">
    <source>
        <dbReference type="ARBA" id="ARBA00009082"/>
    </source>
</evidence>
<evidence type="ECO:0000256" key="5">
    <source>
        <dbReference type="ARBA" id="ARBA00022692"/>
    </source>
</evidence>
<organism evidence="13">
    <name type="scientific">Culicoides sonorensis</name>
    <name type="common">Biting midge</name>
    <dbReference type="NCBI Taxonomy" id="179676"/>
    <lineage>
        <taxon>Eukaryota</taxon>
        <taxon>Metazoa</taxon>
        <taxon>Ecdysozoa</taxon>
        <taxon>Arthropoda</taxon>
        <taxon>Hexapoda</taxon>
        <taxon>Insecta</taxon>
        <taxon>Pterygota</taxon>
        <taxon>Neoptera</taxon>
        <taxon>Endopterygota</taxon>
        <taxon>Diptera</taxon>
        <taxon>Nematocera</taxon>
        <taxon>Chironomoidea</taxon>
        <taxon>Ceratopogonidae</taxon>
        <taxon>Ceratopogoninae</taxon>
        <taxon>Culicoides</taxon>
        <taxon>Monoculicoides</taxon>
    </lineage>
</organism>
<keyword evidence="8 12" id="KW-0472">Membrane</keyword>
<dbReference type="GO" id="GO:0060271">
    <property type="term" value="P:cilium assembly"/>
    <property type="evidence" value="ECO:0007669"/>
    <property type="project" value="TreeGrafter"/>
</dbReference>
<keyword evidence="9" id="KW-0325">Glycoprotein</keyword>
<comment type="similarity">
    <text evidence="2">Belongs to the TMEM231 family.</text>
</comment>
<keyword evidence="4" id="KW-1003">Cell membrane</keyword>
<dbReference type="PANTHER" id="PTHR14605">
    <property type="entry name" value="CHST5 PROTEIN"/>
    <property type="match status" value="1"/>
</dbReference>
<evidence type="ECO:0000256" key="9">
    <source>
        <dbReference type="ARBA" id="ARBA00023180"/>
    </source>
</evidence>
<keyword evidence="6 12" id="KW-1133">Transmembrane helix</keyword>
<protein>
    <recommendedName>
        <fullName evidence="3">Transmembrane protein 231</fullName>
    </recommendedName>
</protein>
<evidence type="ECO:0000256" key="7">
    <source>
        <dbReference type="ARBA" id="ARBA00023069"/>
    </source>
</evidence>
<feature type="transmembrane region" description="Helical" evidence="12">
    <location>
        <begin position="275"/>
        <end position="296"/>
    </location>
</feature>
<comment type="subcellular location">
    <subcellularLocation>
        <location evidence="1">Cell projection</location>
        <location evidence="1">Cilium membrane</location>
        <topology evidence="1">Multi-pass membrane protein</topology>
    </subcellularLocation>
</comment>
<keyword evidence="10" id="KW-0966">Cell projection</keyword>
<keyword evidence="7" id="KW-0969">Cilium</keyword>
<dbReference type="InterPro" id="IPR019306">
    <property type="entry name" value="TMEM231"/>
</dbReference>
<proteinExistence type="inferred from homology"/>
<evidence type="ECO:0000256" key="10">
    <source>
        <dbReference type="ARBA" id="ARBA00023273"/>
    </source>
</evidence>
<evidence type="ECO:0000313" key="13">
    <source>
        <dbReference type="EMBL" id="SSX27144.1"/>
    </source>
</evidence>
<dbReference type="GO" id="GO:0032880">
    <property type="term" value="P:regulation of protein localization"/>
    <property type="evidence" value="ECO:0007669"/>
    <property type="project" value="TreeGrafter"/>
</dbReference>
<dbReference type="Pfam" id="PF10149">
    <property type="entry name" value="TM231"/>
    <property type="match status" value="1"/>
</dbReference>
<dbReference type="GO" id="GO:0035869">
    <property type="term" value="C:ciliary transition zone"/>
    <property type="evidence" value="ECO:0007669"/>
    <property type="project" value="TreeGrafter"/>
</dbReference>
<name>A0A336M9W9_CULSO</name>